<dbReference type="STRING" id="1121922.GCA_000428905_02762"/>
<gene>
    <name evidence="2" type="ORF">GPAL_2390</name>
</gene>
<feature type="signal peptide" evidence="1">
    <location>
        <begin position="1"/>
        <end position="20"/>
    </location>
</feature>
<evidence type="ECO:0000256" key="1">
    <source>
        <dbReference type="SAM" id="SignalP"/>
    </source>
</evidence>
<name>K6YZ62_9ALTE</name>
<keyword evidence="1" id="KW-0732">Signal</keyword>
<dbReference type="PROSITE" id="PS51257">
    <property type="entry name" value="PROKAR_LIPOPROTEIN"/>
    <property type="match status" value="1"/>
</dbReference>
<evidence type="ECO:0000313" key="3">
    <source>
        <dbReference type="Proteomes" id="UP000006251"/>
    </source>
</evidence>
<sequence>MKIKLGCLLPLFLISTASCAVDSLSDIDTASYYSNSGNQSSLVNSRTGGYFTEFQLTLKNDLKLTGQWTHLHDPYNDGYDASEMLRPVGWSLANESRTSSARELGINWTVFEGLHAYAKVQTVNGSAWIPLVSVPRFVTQESERWTLAAVELVYRF</sequence>
<keyword evidence="3" id="KW-1185">Reference proteome</keyword>
<evidence type="ECO:0000313" key="2">
    <source>
        <dbReference type="EMBL" id="GAC29251.1"/>
    </source>
</evidence>
<comment type="caution">
    <text evidence="2">The sequence shown here is derived from an EMBL/GenBank/DDBJ whole genome shotgun (WGS) entry which is preliminary data.</text>
</comment>
<proteinExistence type="predicted"/>
<dbReference type="Proteomes" id="UP000006251">
    <property type="component" value="Unassembled WGS sequence"/>
</dbReference>
<evidence type="ECO:0008006" key="4">
    <source>
        <dbReference type="Google" id="ProtNLM"/>
    </source>
</evidence>
<dbReference type="EMBL" id="BAEQ01000042">
    <property type="protein sequence ID" value="GAC29251.1"/>
    <property type="molecule type" value="Genomic_DNA"/>
</dbReference>
<dbReference type="AlphaFoldDB" id="K6YZ62"/>
<dbReference type="RefSeq" id="WP_006011911.1">
    <property type="nucleotide sequence ID" value="NZ_AUAV01000014.1"/>
</dbReference>
<reference evidence="3" key="1">
    <citation type="journal article" date="2014" name="Environ. Microbiol.">
        <title>Comparative genomics of the marine bacterial genus Glaciecola reveals the high degree of genomic diversity and genomic characteristic for cold adaptation.</title>
        <authorList>
            <person name="Qin Q.L."/>
            <person name="Xie B.B."/>
            <person name="Yu Y."/>
            <person name="Shu Y.L."/>
            <person name="Rong J.C."/>
            <person name="Zhang Y.J."/>
            <person name="Zhao D.L."/>
            <person name="Chen X.L."/>
            <person name="Zhang X.Y."/>
            <person name="Chen B."/>
            <person name="Zhou B.C."/>
            <person name="Zhang Y.Z."/>
        </authorList>
    </citation>
    <scope>NUCLEOTIDE SEQUENCE [LARGE SCALE GENOMIC DNA]</scope>
    <source>
        <strain evidence="3">ACAM 615</strain>
    </source>
</reference>
<feature type="chain" id="PRO_5003901623" description="Lipoprotein" evidence="1">
    <location>
        <begin position="21"/>
        <end position="156"/>
    </location>
</feature>
<accession>K6YZ62</accession>
<protein>
    <recommendedName>
        <fullName evidence="4">Lipoprotein</fullName>
    </recommendedName>
</protein>
<dbReference type="OrthoDB" id="6322418at2"/>
<organism evidence="2 3">
    <name type="scientific">Brumicola pallidula DSM 14239 = ACAM 615</name>
    <dbReference type="NCBI Taxonomy" id="1121922"/>
    <lineage>
        <taxon>Bacteria</taxon>
        <taxon>Pseudomonadati</taxon>
        <taxon>Pseudomonadota</taxon>
        <taxon>Gammaproteobacteria</taxon>
        <taxon>Alteromonadales</taxon>
        <taxon>Alteromonadaceae</taxon>
        <taxon>Brumicola</taxon>
    </lineage>
</organism>